<keyword evidence="4" id="KW-0716">Sensory transduction</keyword>
<comment type="similarity">
    <text evidence="2">Belongs to the G-protein coupled receptor 1 family.</text>
</comment>
<evidence type="ECO:0000256" key="12">
    <source>
        <dbReference type="SAM" id="Phobius"/>
    </source>
</evidence>
<dbReference type="PROSITE" id="PS50262">
    <property type="entry name" value="G_PROTEIN_RECEP_F1_2"/>
    <property type="match status" value="1"/>
</dbReference>
<evidence type="ECO:0000256" key="8">
    <source>
        <dbReference type="ARBA" id="ARBA00023040"/>
    </source>
</evidence>
<organism evidence="14 15">
    <name type="scientific">Heterocephalus glaber</name>
    <name type="common">Naked mole rat</name>
    <dbReference type="NCBI Taxonomy" id="10181"/>
    <lineage>
        <taxon>Eukaryota</taxon>
        <taxon>Metazoa</taxon>
        <taxon>Chordata</taxon>
        <taxon>Craniata</taxon>
        <taxon>Vertebrata</taxon>
        <taxon>Euteleostomi</taxon>
        <taxon>Mammalia</taxon>
        <taxon>Eutheria</taxon>
        <taxon>Euarchontoglires</taxon>
        <taxon>Glires</taxon>
        <taxon>Rodentia</taxon>
        <taxon>Hystricomorpha</taxon>
        <taxon>Bathyergidae</taxon>
        <taxon>Heterocephalus</taxon>
    </lineage>
</organism>
<evidence type="ECO:0000313" key="15">
    <source>
        <dbReference type="Proteomes" id="UP000006813"/>
    </source>
</evidence>
<dbReference type="EMBL" id="JH168474">
    <property type="protein sequence ID" value="EHB04209.1"/>
    <property type="molecule type" value="Genomic_DNA"/>
</dbReference>
<dbReference type="PANTHER" id="PTHR48018">
    <property type="entry name" value="OLFACTORY RECEPTOR"/>
    <property type="match status" value="1"/>
</dbReference>
<dbReference type="GO" id="GO:0004984">
    <property type="term" value="F:olfactory receptor activity"/>
    <property type="evidence" value="ECO:0007669"/>
    <property type="project" value="InterPro"/>
</dbReference>
<feature type="transmembrane region" description="Helical" evidence="12">
    <location>
        <begin position="25"/>
        <end position="47"/>
    </location>
</feature>
<evidence type="ECO:0000256" key="2">
    <source>
        <dbReference type="ARBA" id="ARBA00010663"/>
    </source>
</evidence>
<keyword evidence="10 14" id="KW-0675">Receptor</keyword>
<dbReference type="InterPro" id="IPR017452">
    <property type="entry name" value="GPCR_Rhodpsn_7TM"/>
</dbReference>
<evidence type="ECO:0000256" key="10">
    <source>
        <dbReference type="ARBA" id="ARBA00023170"/>
    </source>
</evidence>
<dbReference type="GO" id="GO:0005886">
    <property type="term" value="C:plasma membrane"/>
    <property type="evidence" value="ECO:0007669"/>
    <property type="project" value="UniProtKB-SubCell"/>
</dbReference>
<reference evidence="14 15" key="1">
    <citation type="journal article" date="2011" name="Nature">
        <title>Genome sequencing reveals insights into physiology and longevity of the naked mole rat.</title>
        <authorList>
            <person name="Kim E.B."/>
            <person name="Fang X."/>
            <person name="Fushan A.A."/>
            <person name="Huang Z."/>
            <person name="Lobanov A.V."/>
            <person name="Han L."/>
            <person name="Marino S.M."/>
            <person name="Sun X."/>
            <person name="Turanov A.A."/>
            <person name="Yang P."/>
            <person name="Yim S.H."/>
            <person name="Zhao X."/>
            <person name="Kasaikina M.V."/>
            <person name="Stoletzki N."/>
            <person name="Peng C."/>
            <person name="Polak P."/>
            <person name="Xiong Z."/>
            <person name="Kiezun A."/>
            <person name="Zhu Y."/>
            <person name="Chen Y."/>
            <person name="Kryukov G.V."/>
            <person name="Zhang Q."/>
            <person name="Peshkin L."/>
            <person name="Yang L."/>
            <person name="Bronson R.T."/>
            <person name="Buffenstein R."/>
            <person name="Wang B."/>
            <person name="Han C."/>
            <person name="Li Q."/>
            <person name="Chen L."/>
            <person name="Zhao W."/>
            <person name="Sunyaev S.R."/>
            <person name="Park T.J."/>
            <person name="Zhang G."/>
            <person name="Wang J."/>
            <person name="Gladyshev V.N."/>
        </authorList>
    </citation>
    <scope>NUCLEOTIDE SEQUENCE [LARGE SCALE GENOMIC DNA]</scope>
</reference>
<evidence type="ECO:0000256" key="7">
    <source>
        <dbReference type="ARBA" id="ARBA00022989"/>
    </source>
</evidence>
<evidence type="ECO:0000256" key="5">
    <source>
        <dbReference type="ARBA" id="ARBA00022692"/>
    </source>
</evidence>
<keyword evidence="7 12" id="KW-1133">Transmembrane helix</keyword>
<dbReference type="PRINTS" id="PR00245">
    <property type="entry name" value="OLFACTORYR"/>
</dbReference>
<dbReference type="InParanoid" id="G5B4J8"/>
<evidence type="ECO:0000256" key="3">
    <source>
        <dbReference type="ARBA" id="ARBA00022475"/>
    </source>
</evidence>
<keyword evidence="3" id="KW-1003">Cell membrane</keyword>
<evidence type="ECO:0000256" key="6">
    <source>
        <dbReference type="ARBA" id="ARBA00022725"/>
    </source>
</evidence>
<evidence type="ECO:0000256" key="11">
    <source>
        <dbReference type="ARBA" id="ARBA00023224"/>
    </source>
</evidence>
<dbReference type="Pfam" id="PF13853">
    <property type="entry name" value="7tm_4"/>
    <property type="match status" value="1"/>
</dbReference>
<evidence type="ECO:0000256" key="9">
    <source>
        <dbReference type="ARBA" id="ARBA00023136"/>
    </source>
</evidence>
<sequence length="230" mass="26077">MTLKLLDNLVMEDKRVFYWSCMWQFYLSCLSVVSSYFLLAVMAYYHFVAIHNTLLYMVAMSWRLCALLVAGSYFWAMFCPLVLLCYALQFSFTEFNVINHSLIAVLASDICIPQQLLLGFGTFSEVSTLLIILTSYEFISVTVIKIPSANGCCKAFSTCASRMTAITIFQGTILSLYCVPNSKDLRHTVKVASVVYTIVNPMLNPLIYSLRNKDVKDAFQKVVDTKVPLY</sequence>
<gene>
    <name evidence="14" type="ORF">GW7_01029</name>
</gene>
<evidence type="ECO:0000256" key="1">
    <source>
        <dbReference type="ARBA" id="ARBA00004651"/>
    </source>
</evidence>
<dbReference type="SUPFAM" id="SSF81321">
    <property type="entry name" value="Family A G protein-coupled receptor-like"/>
    <property type="match status" value="1"/>
</dbReference>
<keyword evidence="11" id="KW-0807">Transducer</keyword>
<dbReference type="InterPro" id="IPR000725">
    <property type="entry name" value="Olfact_rcpt"/>
</dbReference>
<keyword evidence="8" id="KW-0297">G-protein coupled receptor</keyword>
<keyword evidence="6" id="KW-0552">Olfaction</keyword>
<dbReference type="Proteomes" id="UP000006813">
    <property type="component" value="Unassembled WGS sequence"/>
</dbReference>
<accession>G5B4J8</accession>
<dbReference type="Gene3D" id="1.20.1070.10">
    <property type="entry name" value="Rhodopsin 7-helix transmembrane proteins"/>
    <property type="match status" value="1"/>
</dbReference>
<keyword evidence="9 12" id="KW-0472">Membrane</keyword>
<evidence type="ECO:0000259" key="13">
    <source>
        <dbReference type="PROSITE" id="PS50262"/>
    </source>
</evidence>
<keyword evidence="5 12" id="KW-0812">Transmembrane</keyword>
<feature type="domain" description="G-protein coupled receptors family 1 profile" evidence="13">
    <location>
        <begin position="1"/>
        <end position="208"/>
    </location>
</feature>
<proteinExistence type="inferred from homology"/>
<dbReference type="AlphaFoldDB" id="G5B4J8"/>
<evidence type="ECO:0000256" key="4">
    <source>
        <dbReference type="ARBA" id="ARBA00022606"/>
    </source>
</evidence>
<name>G5B4J8_HETGA</name>
<dbReference type="FunFam" id="1.10.1220.70:FF:000001">
    <property type="entry name" value="Olfactory receptor"/>
    <property type="match status" value="1"/>
</dbReference>
<comment type="subcellular location">
    <subcellularLocation>
        <location evidence="1">Cell membrane</location>
        <topology evidence="1">Multi-pass membrane protein</topology>
    </subcellularLocation>
</comment>
<protein>
    <submittedName>
        <fullName evidence="14">Olfactory receptor 5D14</fullName>
    </submittedName>
</protein>
<evidence type="ECO:0000313" key="14">
    <source>
        <dbReference type="EMBL" id="EHB04209.1"/>
    </source>
</evidence>
<dbReference type="GO" id="GO:0004930">
    <property type="term" value="F:G protein-coupled receptor activity"/>
    <property type="evidence" value="ECO:0007669"/>
    <property type="project" value="UniProtKB-KW"/>
</dbReference>